<keyword evidence="3 4" id="KW-0472">Membrane</keyword>
<keyword evidence="1 4" id="KW-0812">Transmembrane</keyword>
<dbReference type="InterPro" id="IPR036640">
    <property type="entry name" value="ABC1_TM_sf"/>
</dbReference>
<protein>
    <submittedName>
        <fullName evidence="5">Uncharacterized protein</fullName>
    </submittedName>
</protein>
<feature type="transmembrane region" description="Helical" evidence="4">
    <location>
        <begin position="31"/>
        <end position="54"/>
    </location>
</feature>
<proteinExistence type="predicted"/>
<feature type="transmembrane region" description="Helical" evidence="4">
    <location>
        <begin position="101"/>
        <end position="126"/>
    </location>
</feature>
<reference evidence="5 6" key="1">
    <citation type="submission" date="2020-08" db="EMBL/GenBank/DDBJ databases">
        <authorList>
            <person name="Koutsovoulos G."/>
            <person name="Danchin GJ E."/>
        </authorList>
    </citation>
    <scope>NUCLEOTIDE SEQUENCE [LARGE SCALE GENOMIC DNA]</scope>
</reference>
<sequence length="357" mass="41302">MALTAFIALCVQNFFFRETLNGCRLYIGKLVVLKTLISFFAALVSLVDVLFFAWPDYLGPSPVLPEVYFSFYNLYLLLFLAAKFCFYWFSYNFLSANSLWAMYLFGVVSSGFLHLAWAMRCISLVPDTVLSFANSQRLFNEVPSNYCLLSQFLLATFMTFLLCWADSTTSNDAQYQRLDSQEGRKEKKKCPESSSSALNCLFFWYTGQMIWRGLRGSVDFDDLWILDKCFQAGYLRNRWHRIQRVCSGRKLNPALFLFRCFLCVWEWNCLCVIAAVFVVLGNYANAIFLRLIVLSVTAGNPVWLSLTFMVFLFFTDFGDKLITVRRDFASFRAYLNLRSILTSVIFDKMIRLSPSSK</sequence>
<gene>
    <name evidence="5" type="ORF">MENT_LOCUS39783</name>
</gene>
<dbReference type="EMBL" id="CAJEWN010000628">
    <property type="protein sequence ID" value="CAD2187214.1"/>
    <property type="molecule type" value="Genomic_DNA"/>
</dbReference>
<comment type="caution">
    <text evidence="5">The sequence shown here is derived from an EMBL/GenBank/DDBJ whole genome shotgun (WGS) entry which is preliminary data.</text>
</comment>
<name>A0A6V7WJN3_MELEN</name>
<evidence type="ECO:0000256" key="1">
    <source>
        <dbReference type="ARBA" id="ARBA00022692"/>
    </source>
</evidence>
<evidence type="ECO:0000256" key="3">
    <source>
        <dbReference type="ARBA" id="ARBA00023136"/>
    </source>
</evidence>
<accession>A0A6V7WJN3</accession>
<feature type="transmembrane region" description="Helical" evidence="4">
    <location>
        <begin position="146"/>
        <end position="165"/>
    </location>
</feature>
<keyword evidence="2 4" id="KW-1133">Transmembrane helix</keyword>
<evidence type="ECO:0000256" key="2">
    <source>
        <dbReference type="ARBA" id="ARBA00022989"/>
    </source>
</evidence>
<dbReference type="GO" id="GO:0005524">
    <property type="term" value="F:ATP binding"/>
    <property type="evidence" value="ECO:0007669"/>
    <property type="project" value="InterPro"/>
</dbReference>
<feature type="transmembrane region" description="Helical" evidence="4">
    <location>
        <begin position="74"/>
        <end position="94"/>
    </location>
</feature>
<feature type="transmembrane region" description="Helical" evidence="4">
    <location>
        <begin position="256"/>
        <end position="281"/>
    </location>
</feature>
<dbReference type="Proteomes" id="UP000580250">
    <property type="component" value="Unassembled WGS sequence"/>
</dbReference>
<organism evidence="5 6">
    <name type="scientific">Meloidogyne enterolobii</name>
    <name type="common">Root-knot nematode worm</name>
    <name type="synonym">Meloidogyne mayaguensis</name>
    <dbReference type="NCBI Taxonomy" id="390850"/>
    <lineage>
        <taxon>Eukaryota</taxon>
        <taxon>Metazoa</taxon>
        <taxon>Ecdysozoa</taxon>
        <taxon>Nematoda</taxon>
        <taxon>Chromadorea</taxon>
        <taxon>Rhabditida</taxon>
        <taxon>Tylenchina</taxon>
        <taxon>Tylenchomorpha</taxon>
        <taxon>Tylenchoidea</taxon>
        <taxon>Meloidogynidae</taxon>
        <taxon>Meloidogyninae</taxon>
        <taxon>Meloidogyne</taxon>
    </lineage>
</organism>
<feature type="transmembrane region" description="Helical" evidence="4">
    <location>
        <begin position="287"/>
        <end position="315"/>
    </location>
</feature>
<dbReference type="GO" id="GO:0016020">
    <property type="term" value="C:membrane"/>
    <property type="evidence" value="ECO:0007669"/>
    <property type="project" value="InterPro"/>
</dbReference>
<evidence type="ECO:0000313" key="5">
    <source>
        <dbReference type="EMBL" id="CAD2187214.1"/>
    </source>
</evidence>
<evidence type="ECO:0000256" key="4">
    <source>
        <dbReference type="SAM" id="Phobius"/>
    </source>
</evidence>
<evidence type="ECO:0000313" key="6">
    <source>
        <dbReference type="Proteomes" id="UP000580250"/>
    </source>
</evidence>
<dbReference type="AlphaFoldDB" id="A0A6V7WJN3"/>
<dbReference type="SUPFAM" id="SSF90123">
    <property type="entry name" value="ABC transporter transmembrane region"/>
    <property type="match status" value="1"/>
</dbReference>